<dbReference type="CDD" id="cd06225">
    <property type="entry name" value="HAMP"/>
    <property type="match status" value="1"/>
</dbReference>
<evidence type="ECO:0000259" key="11">
    <source>
        <dbReference type="PROSITE" id="PS50885"/>
    </source>
</evidence>
<feature type="transmembrane region" description="Helical" evidence="9">
    <location>
        <begin position="106"/>
        <end position="130"/>
    </location>
</feature>
<feature type="transmembrane region" description="Helical" evidence="9">
    <location>
        <begin position="76"/>
        <end position="97"/>
    </location>
</feature>
<dbReference type="PANTHER" id="PTHR43711">
    <property type="entry name" value="TWO-COMPONENT HISTIDINE KINASE"/>
    <property type="match status" value="1"/>
</dbReference>
<evidence type="ECO:0000256" key="7">
    <source>
        <dbReference type="ARBA" id="ARBA00023012"/>
    </source>
</evidence>
<dbReference type="Gene3D" id="3.30.565.10">
    <property type="entry name" value="Histidine kinase-like ATPase, C-terminal domain"/>
    <property type="match status" value="1"/>
</dbReference>
<proteinExistence type="predicted"/>
<dbReference type="SMART" id="SM00388">
    <property type="entry name" value="HisKA"/>
    <property type="match status" value="1"/>
</dbReference>
<evidence type="ECO:0000256" key="8">
    <source>
        <dbReference type="SAM" id="MobiDB-lite"/>
    </source>
</evidence>
<reference evidence="12 13" key="1">
    <citation type="journal article" date="2021" name="Int. J. Syst. Evol. Microbiol.">
        <title>Reticulibacter mediterranei gen. nov., sp. nov., within the new family Reticulibacteraceae fam. nov., and Ktedonospora formicarum gen. nov., sp. nov., Ktedonobacter robiniae sp. nov., Dictyobacter formicarum sp. nov. and Dictyobacter arantiisoli sp. nov., belonging to the class Ktedonobacteria.</title>
        <authorList>
            <person name="Yabe S."/>
            <person name="Zheng Y."/>
            <person name="Wang C.M."/>
            <person name="Sakai Y."/>
            <person name="Abe K."/>
            <person name="Yokota A."/>
            <person name="Donadio S."/>
            <person name="Cavaletti L."/>
            <person name="Monciardini P."/>
        </authorList>
    </citation>
    <scope>NUCLEOTIDE SEQUENCE [LARGE SCALE GENOMIC DNA]</scope>
    <source>
        <strain evidence="12 13">SOSP1-30</strain>
    </source>
</reference>
<dbReference type="CDD" id="cd00075">
    <property type="entry name" value="HATPase"/>
    <property type="match status" value="1"/>
</dbReference>
<evidence type="ECO:0000256" key="4">
    <source>
        <dbReference type="ARBA" id="ARBA00022553"/>
    </source>
</evidence>
<dbReference type="SMART" id="SM00304">
    <property type="entry name" value="HAMP"/>
    <property type="match status" value="1"/>
</dbReference>
<dbReference type="SUPFAM" id="SSF55874">
    <property type="entry name" value="ATPase domain of HSP90 chaperone/DNA topoisomerase II/histidine kinase"/>
    <property type="match status" value="1"/>
</dbReference>
<evidence type="ECO:0000256" key="2">
    <source>
        <dbReference type="ARBA" id="ARBA00004370"/>
    </source>
</evidence>
<dbReference type="SMART" id="SM00387">
    <property type="entry name" value="HATPase_c"/>
    <property type="match status" value="1"/>
</dbReference>
<dbReference type="EMBL" id="BNJG01000001">
    <property type="protein sequence ID" value="GHO53637.1"/>
    <property type="molecule type" value="Genomic_DNA"/>
</dbReference>
<accession>A0ABQ3UMJ4</accession>
<dbReference type="PROSITE" id="PS50109">
    <property type="entry name" value="HIS_KIN"/>
    <property type="match status" value="1"/>
</dbReference>
<evidence type="ECO:0000313" key="12">
    <source>
        <dbReference type="EMBL" id="GHO53637.1"/>
    </source>
</evidence>
<dbReference type="InterPro" id="IPR004358">
    <property type="entry name" value="Sig_transdc_His_kin-like_C"/>
</dbReference>
<dbReference type="InterPro" id="IPR036097">
    <property type="entry name" value="HisK_dim/P_sf"/>
</dbReference>
<dbReference type="InterPro" id="IPR003594">
    <property type="entry name" value="HATPase_dom"/>
</dbReference>
<evidence type="ECO:0000256" key="6">
    <source>
        <dbReference type="ARBA" id="ARBA00022777"/>
    </source>
</evidence>
<feature type="region of interest" description="Disordered" evidence="8">
    <location>
        <begin position="1"/>
        <end position="50"/>
    </location>
</feature>
<evidence type="ECO:0000256" key="9">
    <source>
        <dbReference type="SAM" id="Phobius"/>
    </source>
</evidence>
<dbReference type="InterPro" id="IPR005467">
    <property type="entry name" value="His_kinase_dom"/>
</dbReference>
<feature type="compositionally biased region" description="Low complexity" evidence="8">
    <location>
        <begin position="28"/>
        <end position="49"/>
    </location>
</feature>
<feature type="compositionally biased region" description="Polar residues" evidence="8">
    <location>
        <begin position="1"/>
        <end position="11"/>
    </location>
</feature>
<keyword evidence="9" id="KW-1133">Transmembrane helix</keyword>
<keyword evidence="5" id="KW-0808">Transferase</keyword>
<organism evidence="12 13">
    <name type="scientific">Ktedonobacter robiniae</name>
    <dbReference type="NCBI Taxonomy" id="2778365"/>
    <lineage>
        <taxon>Bacteria</taxon>
        <taxon>Bacillati</taxon>
        <taxon>Chloroflexota</taxon>
        <taxon>Ktedonobacteria</taxon>
        <taxon>Ktedonobacterales</taxon>
        <taxon>Ktedonobacteraceae</taxon>
        <taxon>Ktedonobacter</taxon>
    </lineage>
</organism>
<dbReference type="InterPro" id="IPR036890">
    <property type="entry name" value="HATPase_C_sf"/>
</dbReference>
<name>A0ABQ3UMJ4_9CHLR</name>
<feature type="domain" description="Histidine kinase" evidence="10">
    <location>
        <begin position="199"/>
        <end position="415"/>
    </location>
</feature>
<keyword evidence="7" id="KW-0902">Two-component regulatory system</keyword>
<evidence type="ECO:0000256" key="1">
    <source>
        <dbReference type="ARBA" id="ARBA00000085"/>
    </source>
</evidence>
<evidence type="ECO:0000256" key="3">
    <source>
        <dbReference type="ARBA" id="ARBA00012438"/>
    </source>
</evidence>
<sequence>MPDPYSKQSQETSRRKITAESEHANTESPSAPVSSQSVSPQSSSATTSPLTGMIMPARTFTAQTPRWLRPFLSLPVQLSTIFSLILLMVLMVAAILLRDASGSNALLYPTVALLALGGIVLSATFTTLLLRPLVRLTDAAQAIALGDLKQRSRLPPLHLPPQDEIDRLCGSIDEMVTRLERAEELQHAAEERFRRFFSDASHQLRTPLTSIRGFTEVLLRGAKDDPETAQRVLTLMRNEGERMTALINNLLTLSRLSEHQPLKMQYIDLLDLVKESIEQARTQATDDRRMQISLRGEAPFGLQANKERIKQLLYILLDNAVKHGLPAPEGSITVQLTKREQQIEVHVIDNGPGIAEDELKHIFEAFYHGQHQRTPGAGLGLAIAAAIVDAHQGHITVQRTSDAGSDFTFMLPYTK</sequence>
<keyword evidence="6" id="KW-0418">Kinase</keyword>
<comment type="caution">
    <text evidence="12">The sequence shown here is derived from an EMBL/GenBank/DDBJ whole genome shotgun (WGS) entry which is preliminary data.</text>
</comment>
<feature type="domain" description="HAMP" evidence="11">
    <location>
        <begin position="127"/>
        <end position="184"/>
    </location>
</feature>
<dbReference type="Gene3D" id="1.10.287.130">
    <property type="match status" value="1"/>
</dbReference>
<keyword evidence="4" id="KW-0597">Phosphoprotein</keyword>
<dbReference type="Pfam" id="PF02518">
    <property type="entry name" value="HATPase_c"/>
    <property type="match status" value="1"/>
</dbReference>
<dbReference type="SUPFAM" id="SSF158472">
    <property type="entry name" value="HAMP domain-like"/>
    <property type="match status" value="1"/>
</dbReference>
<comment type="catalytic activity">
    <reaction evidence="1">
        <text>ATP + protein L-histidine = ADP + protein N-phospho-L-histidine.</text>
        <dbReference type="EC" id="2.7.13.3"/>
    </reaction>
</comment>
<keyword evidence="13" id="KW-1185">Reference proteome</keyword>
<dbReference type="InterPro" id="IPR003660">
    <property type="entry name" value="HAMP_dom"/>
</dbReference>
<dbReference type="PANTHER" id="PTHR43711:SF1">
    <property type="entry name" value="HISTIDINE KINASE 1"/>
    <property type="match status" value="1"/>
</dbReference>
<evidence type="ECO:0000259" key="10">
    <source>
        <dbReference type="PROSITE" id="PS50109"/>
    </source>
</evidence>
<dbReference type="Gene3D" id="6.10.340.10">
    <property type="match status" value="1"/>
</dbReference>
<keyword evidence="9" id="KW-0812">Transmembrane</keyword>
<keyword evidence="9" id="KW-0472">Membrane</keyword>
<feature type="compositionally biased region" description="Basic and acidic residues" evidence="8">
    <location>
        <begin position="12"/>
        <end position="25"/>
    </location>
</feature>
<evidence type="ECO:0000256" key="5">
    <source>
        <dbReference type="ARBA" id="ARBA00022679"/>
    </source>
</evidence>
<dbReference type="PRINTS" id="PR00344">
    <property type="entry name" value="BCTRLSENSOR"/>
</dbReference>
<evidence type="ECO:0000313" key="13">
    <source>
        <dbReference type="Proteomes" id="UP000654345"/>
    </source>
</evidence>
<dbReference type="Pfam" id="PF00672">
    <property type="entry name" value="HAMP"/>
    <property type="match status" value="1"/>
</dbReference>
<protein>
    <recommendedName>
        <fullName evidence="3">histidine kinase</fullName>
        <ecNumber evidence="3">2.7.13.3</ecNumber>
    </recommendedName>
</protein>
<dbReference type="InterPro" id="IPR050736">
    <property type="entry name" value="Sensor_HK_Regulatory"/>
</dbReference>
<dbReference type="InterPro" id="IPR003661">
    <property type="entry name" value="HisK_dim/P_dom"/>
</dbReference>
<dbReference type="SUPFAM" id="SSF47384">
    <property type="entry name" value="Homodimeric domain of signal transducing histidine kinase"/>
    <property type="match status" value="1"/>
</dbReference>
<dbReference type="Pfam" id="PF00512">
    <property type="entry name" value="HisKA"/>
    <property type="match status" value="1"/>
</dbReference>
<dbReference type="EC" id="2.7.13.3" evidence="3"/>
<comment type="subcellular location">
    <subcellularLocation>
        <location evidence="2">Membrane</location>
    </subcellularLocation>
</comment>
<gene>
    <name evidence="12" type="ORF">KSB_21120</name>
</gene>
<dbReference type="CDD" id="cd00082">
    <property type="entry name" value="HisKA"/>
    <property type="match status" value="1"/>
</dbReference>
<dbReference type="Proteomes" id="UP000654345">
    <property type="component" value="Unassembled WGS sequence"/>
</dbReference>
<dbReference type="PROSITE" id="PS50885">
    <property type="entry name" value="HAMP"/>
    <property type="match status" value="1"/>
</dbReference>